<evidence type="ECO:0000256" key="3">
    <source>
        <dbReference type="PROSITE-ProRule" id="PRU00277"/>
    </source>
</evidence>
<keyword evidence="7" id="KW-1185">Reference proteome</keyword>
<dbReference type="NCBIfam" id="TIGR03516">
    <property type="entry name" value="ppisom_GldI"/>
    <property type="match status" value="1"/>
</dbReference>
<dbReference type="Gene3D" id="3.10.50.40">
    <property type="match status" value="1"/>
</dbReference>
<evidence type="ECO:0000313" key="6">
    <source>
        <dbReference type="EMBL" id="GGD16305.1"/>
    </source>
</evidence>
<gene>
    <name evidence="6" type="primary">gldI</name>
    <name evidence="6" type="ORF">GCM10011343_04010</name>
</gene>
<comment type="similarity">
    <text evidence="4">Belongs to the FKBP-type PPIase family.</text>
</comment>
<dbReference type="EMBL" id="BMFG01000001">
    <property type="protein sequence ID" value="GGD16305.1"/>
    <property type="molecule type" value="Genomic_DNA"/>
</dbReference>
<dbReference type="SUPFAM" id="SSF54534">
    <property type="entry name" value="FKBP-like"/>
    <property type="match status" value="1"/>
</dbReference>
<dbReference type="InterPro" id="IPR001179">
    <property type="entry name" value="PPIase_FKBP_dom"/>
</dbReference>
<dbReference type="GO" id="GO:0003755">
    <property type="term" value="F:peptidyl-prolyl cis-trans isomerase activity"/>
    <property type="evidence" value="ECO:0007669"/>
    <property type="project" value="UniProtKB-UniRule"/>
</dbReference>
<protein>
    <recommendedName>
        <fullName evidence="4">Peptidyl-prolyl cis-trans isomerase</fullName>
        <ecNumber evidence="4">5.2.1.8</ecNumber>
    </recommendedName>
</protein>
<sequence length="181" mass="21184">MRKTFSILFVVGTLLVIGCKENEARRPVSRSGGTFIKESVQRNKKLVGNEEKIIDSIIKSTPEIKYYSSTKGFWYFYETRNEKDTLTPKKGDVAYFDYEINDLYNNVIYTELELRPQTYFVDEQDIMMGLRYGIKLMRKNEKVTFLFPSHIAYGYLGDKNRIGPNVPLRCTVLLKDFKKNE</sequence>
<comment type="caution">
    <text evidence="6">The sequence shown here is derived from an EMBL/GenBank/DDBJ whole genome shotgun (WGS) entry which is preliminary data.</text>
</comment>
<dbReference type="Proteomes" id="UP000625735">
    <property type="component" value="Unassembled WGS sequence"/>
</dbReference>
<organism evidence="6 7">
    <name type="scientific">Flavobacterium orientale</name>
    <dbReference type="NCBI Taxonomy" id="1756020"/>
    <lineage>
        <taxon>Bacteria</taxon>
        <taxon>Pseudomonadati</taxon>
        <taxon>Bacteroidota</taxon>
        <taxon>Flavobacteriia</taxon>
        <taxon>Flavobacteriales</taxon>
        <taxon>Flavobacteriaceae</taxon>
        <taxon>Flavobacterium</taxon>
    </lineage>
</organism>
<dbReference type="RefSeq" id="WP_188360830.1">
    <property type="nucleotide sequence ID" value="NZ_BMFG01000001.1"/>
</dbReference>
<feature type="domain" description="PPIase FKBP-type" evidence="5">
    <location>
        <begin position="91"/>
        <end position="178"/>
    </location>
</feature>
<accession>A0A917DA17</accession>
<proteinExistence type="inferred from homology"/>
<evidence type="ECO:0000313" key="7">
    <source>
        <dbReference type="Proteomes" id="UP000625735"/>
    </source>
</evidence>
<dbReference type="AlphaFoldDB" id="A0A917DA17"/>
<reference evidence="6" key="1">
    <citation type="journal article" date="2014" name="Int. J. Syst. Evol. Microbiol.">
        <title>Complete genome sequence of Corynebacterium casei LMG S-19264T (=DSM 44701T), isolated from a smear-ripened cheese.</title>
        <authorList>
            <consortium name="US DOE Joint Genome Institute (JGI-PGF)"/>
            <person name="Walter F."/>
            <person name="Albersmeier A."/>
            <person name="Kalinowski J."/>
            <person name="Ruckert C."/>
        </authorList>
    </citation>
    <scope>NUCLEOTIDE SEQUENCE</scope>
    <source>
        <strain evidence="6">CGMCC 1.12506</strain>
    </source>
</reference>
<dbReference type="Pfam" id="PF00254">
    <property type="entry name" value="FKBP_C"/>
    <property type="match status" value="1"/>
</dbReference>
<dbReference type="InterPro" id="IPR046357">
    <property type="entry name" value="PPIase_dom_sf"/>
</dbReference>
<dbReference type="EC" id="5.2.1.8" evidence="4"/>
<evidence type="ECO:0000256" key="4">
    <source>
        <dbReference type="RuleBase" id="RU003915"/>
    </source>
</evidence>
<keyword evidence="3 4" id="KW-0413">Isomerase</keyword>
<dbReference type="InterPro" id="IPR019869">
    <property type="entry name" value="Motility-assoc_PPIase_GldI"/>
</dbReference>
<evidence type="ECO:0000256" key="1">
    <source>
        <dbReference type="ARBA" id="ARBA00000971"/>
    </source>
</evidence>
<keyword evidence="2 3" id="KW-0697">Rotamase</keyword>
<name>A0A917DA17_9FLAO</name>
<dbReference type="PROSITE" id="PS50059">
    <property type="entry name" value="FKBP_PPIASE"/>
    <property type="match status" value="1"/>
</dbReference>
<reference evidence="6" key="2">
    <citation type="submission" date="2020-09" db="EMBL/GenBank/DDBJ databases">
        <authorList>
            <person name="Sun Q."/>
            <person name="Zhou Y."/>
        </authorList>
    </citation>
    <scope>NUCLEOTIDE SEQUENCE</scope>
    <source>
        <strain evidence="6">CGMCC 1.12506</strain>
    </source>
</reference>
<evidence type="ECO:0000259" key="5">
    <source>
        <dbReference type="PROSITE" id="PS50059"/>
    </source>
</evidence>
<evidence type="ECO:0000256" key="2">
    <source>
        <dbReference type="ARBA" id="ARBA00023110"/>
    </source>
</evidence>
<dbReference type="PROSITE" id="PS51257">
    <property type="entry name" value="PROKAR_LIPOPROTEIN"/>
    <property type="match status" value="1"/>
</dbReference>
<comment type="catalytic activity">
    <reaction evidence="1 3 4">
        <text>[protein]-peptidylproline (omega=180) = [protein]-peptidylproline (omega=0)</text>
        <dbReference type="Rhea" id="RHEA:16237"/>
        <dbReference type="Rhea" id="RHEA-COMP:10747"/>
        <dbReference type="Rhea" id="RHEA-COMP:10748"/>
        <dbReference type="ChEBI" id="CHEBI:83833"/>
        <dbReference type="ChEBI" id="CHEBI:83834"/>
        <dbReference type="EC" id="5.2.1.8"/>
    </reaction>
</comment>